<evidence type="ECO:0000313" key="5">
    <source>
        <dbReference type="Proteomes" id="UP000595564"/>
    </source>
</evidence>
<dbReference type="KEGG" id="thyd:TTHT_1104"/>
<dbReference type="InterPro" id="IPR049069">
    <property type="entry name" value="MRB1590-like_C"/>
</dbReference>
<gene>
    <name evidence="4" type="ORF">TTHT_1104</name>
</gene>
<dbReference type="InterPro" id="IPR027417">
    <property type="entry name" value="P-loop_NTPase"/>
</dbReference>
<proteinExistence type="predicted"/>
<sequence length="557" mass="62810">MANSNRLKEILRRINGRGYKAYKDIKGIYEFTNFTLEITHVQGDPFASPSSLIATIKLNNTQLTEDTYKTKERRIATCDFLTRLFDKNCKRLSRGLRGTGNSGIISIQKCGQEILERSSAVIDTENKALEFRFYAGLPARGRSVLGKIAEEMFFKEIVDIVYYSTHFDDTTYNNLLKHIKVYGDYCFIKKSLKEKRLVAFIPNGSILPRRSGIDERPPELNKTTIIPFKSPESLLVEFDLPNYGKIHGMGIPEGVTVITGGGFHGKSTLLKAIERGIYGHIPEDGRELVATVENAVKIRAEDGRNIEGVDISFFIKDLPFKKDTKNFSTENASGSTSMAANIVEAIECGAELFLIDEDTSATNFLIRDEKIREIVKKEPITPYIDVAKSLYKDYGISTIIITGGSGDYFDVADRVILMDEYLPYDVTDNAVKHRNRFNKKANIEIKKRVITLPSPQKGKREKIASKGKNSIQFGKSSIDLNLVEQIAEANQTEFIGLVLRFLYMDKTENPTVDKIEHILSKIEKDGFVKYKSGNLALARKYEIMAAINRLRGIRISK</sequence>
<feature type="domain" description="ATPase of the ABC class N-terminal" evidence="2">
    <location>
        <begin position="5"/>
        <end position="161"/>
    </location>
</feature>
<dbReference type="SUPFAM" id="SSF52540">
    <property type="entry name" value="P-loop containing nucleoside triphosphate hydrolases"/>
    <property type="match status" value="1"/>
</dbReference>
<dbReference type="EMBL" id="AP017470">
    <property type="protein sequence ID" value="BBB32641.1"/>
    <property type="molecule type" value="Genomic_DNA"/>
</dbReference>
<keyword evidence="4" id="KW-0067">ATP-binding</keyword>
<dbReference type="AlphaFoldDB" id="A0A7R6SYJ9"/>
<dbReference type="RefSeq" id="WP_201328994.1">
    <property type="nucleotide sequence ID" value="NZ_AP017470.1"/>
</dbReference>
<dbReference type="PANTHER" id="PTHR38149">
    <property type="entry name" value="ATPASE"/>
    <property type="match status" value="1"/>
</dbReference>
<organism evidence="4 5">
    <name type="scientific">Thermotomaculum hydrothermale</name>
    <dbReference type="NCBI Taxonomy" id="981385"/>
    <lineage>
        <taxon>Bacteria</taxon>
        <taxon>Pseudomonadati</taxon>
        <taxon>Acidobacteriota</taxon>
        <taxon>Holophagae</taxon>
        <taxon>Thermotomaculales</taxon>
        <taxon>Thermotomaculaceae</taxon>
        <taxon>Thermotomaculum</taxon>
    </lineage>
</organism>
<name>A0A7R6SYJ9_9BACT</name>
<feature type="domain" description="ATPase of the ABC class C-terminal" evidence="1">
    <location>
        <begin position="173"/>
        <end position="448"/>
    </location>
</feature>
<protein>
    <submittedName>
        <fullName evidence="4">ABC transport system ATP-binding protein</fullName>
    </submittedName>
</protein>
<dbReference type="PANTHER" id="PTHR38149:SF1">
    <property type="entry name" value="ATPASE"/>
    <property type="match status" value="1"/>
</dbReference>
<dbReference type="Pfam" id="PF21117">
    <property type="entry name" value="MRB1590_C"/>
    <property type="match status" value="1"/>
</dbReference>
<dbReference type="InterPro" id="IPR019195">
    <property type="entry name" value="ABC_ATPase_put"/>
</dbReference>
<keyword evidence="4" id="KW-0547">Nucleotide-binding</keyword>
<dbReference type="InterPro" id="IPR046833">
    <property type="entry name" value="ABC_N"/>
</dbReference>
<accession>A0A7R6SYJ9</accession>
<evidence type="ECO:0000259" key="3">
    <source>
        <dbReference type="Pfam" id="PF21117"/>
    </source>
</evidence>
<evidence type="ECO:0000259" key="1">
    <source>
        <dbReference type="Pfam" id="PF09818"/>
    </source>
</evidence>
<dbReference type="InterPro" id="IPR046834">
    <property type="entry name" value="ABC_ATPase_C"/>
</dbReference>
<evidence type="ECO:0000259" key="2">
    <source>
        <dbReference type="Pfam" id="PF20446"/>
    </source>
</evidence>
<dbReference type="Pfam" id="PF20446">
    <property type="entry name" value="ABC_N"/>
    <property type="match status" value="1"/>
</dbReference>
<feature type="domain" description="MRB1590-like C-terminal" evidence="3">
    <location>
        <begin position="462"/>
        <end position="555"/>
    </location>
</feature>
<keyword evidence="5" id="KW-1185">Reference proteome</keyword>
<dbReference type="Pfam" id="PF09818">
    <property type="entry name" value="ABC_ATPase"/>
    <property type="match status" value="1"/>
</dbReference>
<evidence type="ECO:0000313" key="4">
    <source>
        <dbReference type="EMBL" id="BBB32641.1"/>
    </source>
</evidence>
<reference evidence="4 5" key="1">
    <citation type="journal article" date="2012" name="Extremophiles">
        <title>Thermotomaculum hydrothermale gen. nov., sp. nov., a novel heterotrophic thermophile within the phylum Acidobacteria from a deep-sea hydrothermal vent chimney in the Southern Okinawa Trough.</title>
        <authorList>
            <person name="Izumi H."/>
            <person name="Nunoura T."/>
            <person name="Miyazaki M."/>
            <person name="Mino S."/>
            <person name="Toki T."/>
            <person name="Takai K."/>
            <person name="Sako Y."/>
            <person name="Sawabe T."/>
            <person name="Nakagawa S."/>
        </authorList>
    </citation>
    <scope>NUCLEOTIDE SEQUENCE [LARGE SCALE GENOMIC DNA]</scope>
    <source>
        <strain evidence="4 5">AC55</strain>
    </source>
</reference>
<dbReference type="GO" id="GO:0005524">
    <property type="term" value="F:ATP binding"/>
    <property type="evidence" value="ECO:0007669"/>
    <property type="project" value="UniProtKB-KW"/>
</dbReference>
<dbReference type="Proteomes" id="UP000595564">
    <property type="component" value="Chromosome"/>
</dbReference>